<name>A0A3M6UF86_POCDA</name>
<proteinExistence type="predicted"/>
<sequence length="181" mass="19099">MSGWGNTSKQTSPGISCSLYPKAKAAPSNTEIECFKGHLQKLNKNFGLSLYMNTEGENVPTRVGPAPLGGYLSHQLAPTAGNFKAAYNVDLPERCNSDSVPLTIYPSFPLSLVFPLFNSISSANERQLSSFEDKSLIQLSGSRMNGDNNGEVALPVPAEVCAVPATPTVTLMAISASSVSG</sequence>
<dbReference type="Proteomes" id="UP000275408">
    <property type="component" value="Unassembled WGS sequence"/>
</dbReference>
<evidence type="ECO:0000313" key="2">
    <source>
        <dbReference type="Proteomes" id="UP000275408"/>
    </source>
</evidence>
<comment type="caution">
    <text evidence="1">The sequence shown here is derived from an EMBL/GenBank/DDBJ whole genome shotgun (WGS) entry which is preliminary data.</text>
</comment>
<keyword evidence="2" id="KW-1185">Reference proteome</keyword>
<gene>
    <name evidence="1" type="ORF">pdam_00025005</name>
</gene>
<protein>
    <submittedName>
        <fullName evidence="1">Uncharacterized protein</fullName>
    </submittedName>
</protein>
<accession>A0A3M6UF86</accession>
<evidence type="ECO:0000313" key="1">
    <source>
        <dbReference type="EMBL" id="RMX52285.1"/>
    </source>
</evidence>
<dbReference type="AlphaFoldDB" id="A0A3M6UF86"/>
<dbReference type="EMBL" id="RCHS01001663">
    <property type="protein sequence ID" value="RMX52285.1"/>
    <property type="molecule type" value="Genomic_DNA"/>
</dbReference>
<organism evidence="1 2">
    <name type="scientific">Pocillopora damicornis</name>
    <name type="common">Cauliflower coral</name>
    <name type="synonym">Millepora damicornis</name>
    <dbReference type="NCBI Taxonomy" id="46731"/>
    <lineage>
        <taxon>Eukaryota</taxon>
        <taxon>Metazoa</taxon>
        <taxon>Cnidaria</taxon>
        <taxon>Anthozoa</taxon>
        <taxon>Hexacorallia</taxon>
        <taxon>Scleractinia</taxon>
        <taxon>Astrocoeniina</taxon>
        <taxon>Pocilloporidae</taxon>
        <taxon>Pocillopora</taxon>
    </lineage>
</organism>
<reference evidence="1 2" key="1">
    <citation type="journal article" date="2018" name="Sci. Rep.">
        <title>Comparative analysis of the Pocillopora damicornis genome highlights role of immune system in coral evolution.</title>
        <authorList>
            <person name="Cunning R."/>
            <person name="Bay R.A."/>
            <person name="Gillette P."/>
            <person name="Baker A.C."/>
            <person name="Traylor-Knowles N."/>
        </authorList>
    </citation>
    <scope>NUCLEOTIDE SEQUENCE [LARGE SCALE GENOMIC DNA]</scope>
    <source>
        <strain evidence="1">RSMAS</strain>
        <tissue evidence="1">Whole animal</tissue>
    </source>
</reference>